<evidence type="ECO:0008006" key="4">
    <source>
        <dbReference type="Google" id="ProtNLM"/>
    </source>
</evidence>
<organism evidence="2 3">
    <name type="scientific">Massilia timonae</name>
    <dbReference type="NCBI Taxonomy" id="47229"/>
    <lineage>
        <taxon>Bacteria</taxon>
        <taxon>Pseudomonadati</taxon>
        <taxon>Pseudomonadota</taxon>
        <taxon>Betaproteobacteria</taxon>
        <taxon>Burkholderiales</taxon>
        <taxon>Oxalobacteraceae</taxon>
        <taxon>Telluria group</taxon>
        <taxon>Massilia</taxon>
    </lineage>
</organism>
<comment type="caution">
    <text evidence="2">The sequence shown here is derived from an EMBL/GenBank/DDBJ whole genome shotgun (WGS) entry which is preliminary data.</text>
</comment>
<proteinExistence type="predicted"/>
<evidence type="ECO:0000313" key="2">
    <source>
        <dbReference type="EMBL" id="OIJ42598.1"/>
    </source>
</evidence>
<evidence type="ECO:0000256" key="1">
    <source>
        <dbReference type="SAM" id="SignalP"/>
    </source>
</evidence>
<feature type="chain" id="PRO_5013114210" description="Lipocalin-like domain protein" evidence="1">
    <location>
        <begin position="24"/>
        <end position="153"/>
    </location>
</feature>
<dbReference type="EMBL" id="JRYB01000001">
    <property type="protein sequence ID" value="OIJ42598.1"/>
    <property type="molecule type" value="Genomic_DNA"/>
</dbReference>
<reference evidence="2 3" key="1">
    <citation type="submission" date="2014-10" db="EMBL/GenBank/DDBJ databases">
        <authorList>
            <person name="Seo M.-J."/>
            <person name="Seok Y.J."/>
            <person name="Cha I.-T."/>
        </authorList>
    </citation>
    <scope>NUCLEOTIDE SEQUENCE [LARGE SCALE GENOMIC DNA]</scope>
    <source>
        <strain evidence="2 3">NEU</strain>
    </source>
</reference>
<name>A0A1S2NC08_9BURK</name>
<dbReference type="Proteomes" id="UP000180246">
    <property type="component" value="Unassembled WGS sequence"/>
</dbReference>
<accession>A0A1S2NC08</accession>
<evidence type="ECO:0000313" key="3">
    <source>
        <dbReference type="Proteomes" id="UP000180246"/>
    </source>
</evidence>
<sequence length="153" mass="16808">MSRSRILAATLVLAATALVPAIAARPIQPNDDILGQWRITKMLDASNVTALDDRQAARLVGKLFVVEPGKVSMDGEVCDEPEFTRHYEDAVRYLREEAHASSWKLGLPLTVTVIDLSCTEALIKNHDHIVVLWKGVFFDAVKQAPGLPGQAKH</sequence>
<keyword evidence="1" id="KW-0732">Signal</keyword>
<feature type="signal peptide" evidence="1">
    <location>
        <begin position="1"/>
        <end position="23"/>
    </location>
</feature>
<gene>
    <name evidence="2" type="ORF">LO55_429</name>
</gene>
<dbReference type="AlphaFoldDB" id="A0A1S2NC08"/>
<protein>
    <recommendedName>
        <fullName evidence="4">Lipocalin-like domain protein</fullName>
    </recommendedName>
</protein>